<feature type="transmembrane region" description="Helical" evidence="2">
    <location>
        <begin position="303"/>
        <end position="324"/>
    </location>
</feature>
<dbReference type="RefSeq" id="WP_119322136.1">
    <property type="nucleotide sequence ID" value="NZ_AP025739.1"/>
</dbReference>
<dbReference type="CDD" id="cd00077">
    <property type="entry name" value="HDc"/>
    <property type="match status" value="1"/>
</dbReference>
<dbReference type="PANTHER" id="PTHR36442:SF1">
    <property type="entry name" value="CYCLIC-DI-AMP PHOSPHODIESTERASE PGPH"/>
    <property type="match status" value="1"/>
</dbReference>
<dbReference type="Proteomes" id="UP000287394">
    <property type="component" value="Chromosome"/>
</dbReference>
<evidence type="ECO:0000256" key="2">
    <source>
        <dbReference type="SAM" id="Phobius"/>
    </source>
</evidence>
<dbReference type="Gene3D" id="1.10.3210.10">
    <property type="entry name" value="Hypothetical protein af1432"/>
    <property type="match status" value="1"/>
</dbReference>
<protein>
    <submittedName>
        <fullName evidence="3">HD family phosphohydrolase</fullName>
    </submittedName>
</protein>
<gene>
    <name evidence="3" type="ORF">CCAX7_42220</name>
</gene>
<dbReference type="Pfam" id="PF07697">
    <property type="entry name" value="7TMR-HDED"/>
    <property type="match status" value="1"/>
</dbReference>
<dbReference type="InterPro" id="IPR006674">
    <property type="entry name" value="HD_domain"/>
</dbReference>
<evidence type="ECO:0000256" key="1">
    <source>
        <dbReference type="SAM" id="MobiDB-lite"/>
    </source>
</evidence>
<dbReference type="PANTHER" id="PTHR36442">
    <property type="entry name" value="CYCLIC-DI-AMP PHOSPHODIESTERASE PGPH"/>
    <property type="match status" value="1"/>
</dbReference>
<dbReference type="AlphaFoldDB" id="A0A402CXR6"/>
<sequence length="776" mass="84664">MAKEPGHSFTFSRTGRSRLSLRHADTPARVKSRKPGRRAPQVRPAFNFGRIALYFITLLTLSALLSLHLLPDKVALHVGDVSDIDVRAQRTTSYVDQLATQQLRDEAAARAEVAYTSVPYAASESDQTIQDIFTHLRRERSAAAPSAPHVAAILRQEVGVMVSTPSLLAPLLQDATAGYHIDQAERVMRSAVHDALENEIRDDHPADLSRAQEEVAEKISASMLPRSYLPAVTRLANSAVHPNRARDDRRTEAARDAERRLVAPQINRIFTGDLVVRRGETVTTATVDKLRALGLQNPRLDPMMIACVSLLVTMLLSLVCLYLSRYYPRVYVSTKTLVLLSVLVVLCILGLKLGDTILGVRLSGSQYGYVGMLCVASTGMLISALVNPRLALLITALLAAQSGFILGDDLRFCIMTLLSTLVGIYAVSDIRSRSDVVRAAAALSLVNVALSLVVGKIENDAWADMQRAAFWAIGSGVMSVALFSLGAALFERLFGITTHLGLLELSDPNRPLLQKFCQLAPGTYTHSVMVGNLAVTACEAIGADALLCRVGAYYHDLGKMRRPEFFIENQLGGSNIHNKLNPSLSALVLTAHVKEGLEIAEEENLPPVIKDFISQHHGTSLIRYFYHQQTLFDGGDAAPGLEQQFRYGGPKPQSRETAILMLADSVEAASRTLDKPTVGRIEDLVDQIISTHLGDGQLDECDLTLRDLRGIRDAFVHLLGGMLHNRIEYPDALKQASGKTDKTDKNGITDKPADERVLIAEVQEEPEVGDKSSVAA</sequence>
<keyword evidence="2" id="KW-0812">Transmembrane</keyword>
<feature type="transmembrane region" description="Helical" evidence="2">
    <location>
        <begin position="366"/>
        <end position="385"/>
    </location>
</feature>
<feature type="region of interest" description="Disordered" evidence="1">
    <location>
        <begin position="735"/>
        <end position="756"/>
    </location>
</feature>
<keyword evidence="2" id="KW-0472">Membrane</keyword>
<dbReference type="EMBL" id="AP025739">
    <property type="protein sequence ID" value="BDI32171.1"/>
    <property type="molecule type" value="Genomic_DNA"/>
</dbReference>
<dbReference type="InterPro" id="IPR011621">
    <property type="entry name" value="Metal-dep_PHydrolase_7TM_intra"/>
</dbReference>
<organism evidence="3 4">
    <name type="scientific">Capsulimonas corticalis</name>
    <dbReference type="NCBI Taxonomy" id="2219043"/>
    <lineage>
        <taxon>Bacteria</taxon>
        <taxon>Bacillati</taxon>
        <taxon>Armatimonadota</taxon>
        <taxon>Armatimonadia</taxon>
        <taxon>Capsulimonadales</taxon>
        <taxon>Capsulimonadaceae</taxon>
        <taxon>Capsulimonas</taxon>
    </lineage>
</organism>
<proteinExistence type="predicted"/>
<dbReference type="NCBIfam" id="TIGR00277">
    <property type="entry name" value="HDIG"/>
    <property type="match status" value="1"/>
</dbReference>
<name>A0A402CXR6_9BACT</name>
<feature type="transmembrane region" description="Helical" evidence="2">
    <location>
        <begin position="469"/>
        <end position="490"/>
    </location>
</feature>
<feature type="compositionally biased region" description="Basic and acidic residues" evidence="1">
    <location>
        <begin position="739"/>
        <end position="756"/>
    </location>
</feature>
<feature type="transmembrane region" description="Helical" evidence="2">
    <location>
        <begin position="412"/>
        <end position="428"/>
    </location>
</feature>
<dbReference type="InterPro" id="IPR052722">
    <property type="entry name" value="PgpH_phosphodiesterase"/>
</dbReference>
<feature type="region of interest" description="Disordered" evidence="1">
    <location>
        <begin position="22"/>
        <end position="41"/>
    </location>
</feature>
<dbReference type="Pfam" id="PF07698">
    <property type="entry name" value="7TM-7TMR_HD"/>
    <property type="match status" value="1"/>
</dbReference>
<dbReference type="Pfam" id="PF01966">
    <property type="entry name" value="HD"/>
    <property type="match status" value="1"/>
</dbReference>
<feature type="transmembrane region" description="Helical" evidence="2">
    <location>
        <begin position="440"/>
        <end position="457"/>
    </location>
</feature>
<reference evidence="3 4" key="1">
    <citation type="journal article" date="2019" name="Int. J. Syst. Evol. Microbiol.">
        <title>Capsulimonas corticalis gen. nov., sp. nov., an aerobic capsulated bacterium, of a novel bacterial order, Capsulimonadales ord. nov., of the class Armatimonadia of the phylum Armatimonadetes.</title>
        <authorList>
            <person name="Li J."/>
            <person name="Kudo C."/>
            <person name="Tonouchi A."/>
        </authorList>
    </citation>
    <scope>NUCLEOTIDE SEQUENCE [LARGE SCALE GENOMIC DNA]</scope>
    <source>
        <strain evidence="3 4">AX-7</strain>
    </source>
</reference>
<dbReference type="FunCoup" id="A0A402CXR6">
    <property type="interactions" value="16"/>
</dbReference>
<dbReference type="InterPro" id="IPR006675">
    <property type="entry name" value="HDIG_dom"/>
</dbReference>
<dbReference type="InterPro" id="IPR011624">
    <property type="entry name" value="Metal-dep_PHydrolase_7TM_extra"/>
</dbReference>
<evidence type="ECO:0000313" key="3">
    <source>
        <dbReference type="EMBL" id="BDI32171.1"/>
    </source>
</evidence>
<accession>A0A402CXR6</accession>
<dbReference type="SMART" id="SM00471">
    <property type="entry name" value="HDc"/>
    <property type="match status" value="1"/>
</dbReference>
<evidence type="ECO:0000313" key="4">
    <source>
        <dbReference type="Proteomes" id="UP000287394"/>
    </source>
</evidence>
<feature type="transmembrane region" description="Helical" evidence="2">
    <location>
        <begin position="51"/>
        <end position="70"/>
    </location>
</feature>
<keyword evidence="4" id="KW-1185">Reference proteome</keyword>
<dbReference type="KEGG" id="ccot:CCAX7_42220"/>
<dbReference type="OrthoDB" id="9806952at2"/>
<dbReference type="SUPFAM" id="SSF109604">
    <property type="entry name" value="HD-domain/PDEase-like"/>
    <property type="match status" value="1"/>
</dbReference>
<feature type="transmembrane region" description="Helical" evidence="2">
    <location>
        <begin position="336"/>
        <end position="354"/>
    </location>
</feature>
<keyword evidence="2" id="KW-1133">Transmembrane helix</keyword>
<dbReference type="InterPro" id="IPR003607">
    <property type="entry name" value="HD/PDEase_dom"/>
</dbReference>